<keyword evidence="3 5" id="KW-0067">ATP-binding</keyword>
<dbReference type="InterPro" id="IPR050093">
    <property type="entry name" value="ABC_SmlMolc_Importer"/>
</dbReference>
<dbReference type="PROSITE" id="PS00211">
    <property type="entry name" value="ABC_TRANSPORTER_1"/>
    <property type="match status" value="1"/>
</dbReference>
<gene>
    <name evidence="5" type="ORF">P5G51_015335</name>
</gene>
<accession>A0ABU5CM49</accession>
<evidence type="ECO:0000313" key="5">
    <source>
        <dbReference type="EMBL" id="MDY0406553.1"/>
    </source>
</evidence>
<name>A0ABU5CM49_9BACI</name>
<dbReference type="GO" id="GO:0005524">
    <property type="term" value="F:ATP binding"/>
    <property type="evidence" value="ECO:0007669"/>
    <property type="project" value="UniProtKB-KW"/>
</dbReference>
<dbReference type="InterPro" id="IPR003439">
    <property type="entry name" value="ABC_transporter-like_ATP-bd"/>
</dbReference>
<dbReference type="InterPro" id="IPR027417">
    <property type="entry name" value="P-loop_NTPase"/>
</dbReference>
<dbReference type="Proteomes" id="UP001228376">
    <property type="component" value="Unassembled WGS sequence"/>
</dbReference>
<comment type="caution">
    <text evidence="5">The sequence shown here is derived from an EMBL/GenBank/DDBJ whole genome shotgun (WGS) entry which is preliminary data.</text>
</comment>
<keyword evidence="2" id="KW-0547">Nucleotide-binding</keyword>
<dbReference type="PANTHER" id="PTHR42781:SF8">
    <property type="entry name" value="BICARBONATE TRANSPORT ATP-BINDING PROTEIN CMPC"/>
    <property type="match status" value="1"/>
</dbReference>
<proteinExistence type="predicted"/>
<dbReference type="EMBL" id="JAROCA020000002">
    <property type="protein sequence ID" value="MDY0406553.1"/>
    <property type="molecule type" value="Genomic_DNA"/>
</dbReference>
<organism evidence="5 6">
    <name type="scientific">Tigheibacillus jepli</name>
    <dbReference type="NCBI Taxonomy" id="3035914"/>
    <lineage>
        <taxon>Bacteria</taxon>
        <taxon>Bacillati</taxon>
        <taxon>Bacillota</taxon>
        <taxon>Bacilli</taxon>
        <taxon>Bacillales</taxon>
        <taxon>Bacillaceae</taxon>
        <taxon>Tigheibacillus</taxon>
    </lineage>
</organism>
<evidence type="ECO:0000259" key="4">
    <source>
        <dbReference type="PROSITE" id="PS50893"/>
    </source>
</evidence>
<dbReference type="Pfam" id="PF00005">
    <property type="entry name" value="ABC_tran"/>
    <property type="match status" value="1"/>
</dbReference>
<dbReference type="InterPro" id="IPR017871">
    <property type="entry name" value="ABC_transporter-like_CS"/>
</dbReference>
<keyword evidence="1" id="KW-0813">Transport</keyword>
<evidence type="ECO:0000313" key="6">
    <source>
        <dbReference type="Proteomes" id="UP001228376"/>
    </source>
</evidence>
<evidence type="ECO:0000256" key="1">
    <source>
        <dbReference type="ARBA" id="ARBA00022448"/>
    </source>
</evidence>
<dbReference type="PROSITE" id="PS50893">
    <property type="entry name" value="ABC_TRANSPORTER_2"/>
    <property type="match status" value="1"/>
</dbReference>
<evidence type="ECO:0000256" key="2">
    <source>
        <dbReference type="ARBA" id="ARBA00022741"/>
    </source>
</evidence>
<dbReference type="SMART" id="SM00382">
    <property type="entry name" value="AAA"/>
    <property type="match status" value="1"/>
</dbReference>
<dbReference type="SUPFAM" id="SSF52540">
    <property type="entry name" value="P-loop containing nucleoside triphosphate hydrolases"/>
    <property type="match status" value="1"/>
</dbReference>
<dbReference type="Gene3D" id="3.40.50.300">
    <property type="entry name" value="P-loop containing nucleotide triphosphate hydrolases"/>
    <property type="match status" value="1"/>
</dbReference>
<dbReference type="RefSeq" id="WP_306067491.1">
    <property type="nucleotide sequence ID" value="NZ_JAROCA020000002.1"/>
</dbReference>
<feature type="domain" description="ABC transporter" evidence="4">
    <location>
        <begin position="24"/>
        <end position="245"/>
    </location>
</feature>
<reference evidence="5 6" key="1">
    <citation type="submission" date="2023-10" db="EMBL/GenBank/DDBJ databases">
        <title>179-bfca-hs.</title>
        <authorList>
            <person name="Miliotis G."/>
            <person name="Sengupta P."/>
            <person name="Hameed A."/>
            <person name="Chuvochina M."/>
            <person name="Mcdonagh F."/>
            <person name="Simpson A.C."/>
            <person name="Singh N.K."/>
            <person name="Rekha P.D."/>
            <person name="Raman K."/>
            <person name="Hugenholtz P."/>
            <person name="Venkateswaran K."/>
        </authorList>
    </citation>
    <scope>NUCLEOTIDE SEQUENCE [LARGE SCALE GENOMIC DNA]</scope>
    <source>
        <strain evidence="5 6">179-BFC-A-HS</strain>
    </source>
</reference>
<keyword evidence="6" id="KW-1185">Reference proteome</keyword>
<protein>
    <submittedName>
        <fullName evidence="5">ATP-binding cassette domain-containing protein</fullName>
    </submittedName>
</protein>
<dbReference type="InterPro" id="IPR003593">
    <property type="entry name" value="AAA+_ATPase"/>
</dbReference>
<dbReference type="CDD" id="cd03293">
    <property type="entry name" value="ABC_NrtD_SsuB_transporters"/>
    <property type="match status" value="1"/>
</dbReference>
<dbReference type="PANTHER" id="PTHR42781">
    <property type="entry name" value="SPERMIDINE/PUTRESCINE IMPORT ATP-BINDING PROTEIN POTA"/>
    <property type="match status" value="1"/>
</dbReference>
<sequence length="272" mass="30895">MEYVMERKKLEDDVSVLSDQKNHIVLKSLVKQYGDRTVLQGLDLEVKKGEFIAIVGKSGCGKSTLLRLIAGLEEMNSGEIRINDKPLKQLNEHARIMFQDGRLLPWKRVIDNVCLGLPKHSRQKAKIVLTRVGLAERMKEFPSKLSGGQKQRVALARALVHDPSLLLLDEPLGALDALTRMEMQGLIESLWQNNSFTSILVTHDVEEAVALADRVILIEDGKIKLNQPIHLPRPRQRTHPAFAMHLEEILEQIMHQNQRKDYVMQDIKSISP</sequence>
<evidence type="ECO:0000256" key="3">
    <source>
        <dbReference type="ARBA" id="ARBA00022840"/>
    </source>
</evidence>